<organism evidence="6 7">
    <name type="scientific">Vagococcus fluvialis</name>
    <dbReference type="NCBI Taxonomy" id="2738"/>
    <lineage>
        <taxon>Bacteria</taxon>
        <taxon>Bacillati</taxon>
        <taxon>Bacillota</taxon>
        <taxon>Bacilli</taxon>
        <taxon>Lactobacillales</taxon>
        <taxon>Enterococcaceae</taxon>
        <taxon>Vagococcus</taxon>
    </lineage>
</organism>
<dbReference type="GO" id="GO:0006302">
    <property type="term" value="P:double-strand break repair"/>
    <property type="evidence" value="ECO:0007669"/>
    <property type="project" value="InterPro"/>
</dbReference>
<dbReference type="InterPro" id="IPR038729">
    <property type="entry name" value="Rad50/SbcC_AAA"/>
</dbReference>
<dbReference type="Pfam" id="PF13476">
    <property type="entry name" value="AAA_23"/>
    <property type="match status" value="1"/>
</dbReference>
<dbReference type="SUPFAM" id="SSF52540">
    <property type="entry name" value="P-loop containing nucleoside triphosphate hydrolases"/>
    <property type="match status" value="3"/>
</dbReference>
<comment type="subunit">
    <text evidence="2">Heterodimer of SbcC and SbcD.</text>
</comment>
<evidence type="ECO:0000256" key="4">
    <source>
        <dbReference type="SAM" id="Coils"/>
    </source>
</evidence>
<feature type="domain" description="Rad50/SbcC-type AAA" evidence="5">
    <location>
        <begin position="5"/>
        <end position="217"/>
    </location>
</feature>
<dbReference type="Proteomes" id="UP000288197">
    <property type="component" value="Unassembled WGS sequence"/>
</dbReference>
<dbReference type="Gene3D" id="3.40.50.300">
    <property type="entry name" value="P-loop containing nucleotide triphosphate hydrolases"/>
    <property type="match status" value="2"/>
</dbReference>
<feature type="coiled-coil region" evidence="4">
    <location>
        <begin position="606"/>
        <end position="657"/>
    </location>
</feature>
<reference evidence="6 7" key="1">
    <citation type="submission" date="2017-05" db="EMBL/GenBank/DDBJ databases">
        <title>Vagococcus spp. assemblies.</title>
        <authorList>
            <person name="Gulvik C.A."/>
        </authorList>
    </citation>
    <scope>NUCLEOTIDE SEQUENCE [LARGE SCALE GENOMIC DNA]</scope>
    <source>
        <strain evidence="6 7">NCFB 2497</strain>
    </source>
</reference>
<accession>A0A369AUP4</accession>
<evidence type="ECO:0000313" key="7">
    <source>
        <dbReference type="Proteomes" id="UP000288197"/>
    </source>
</evidence>
<feature type="coiled-coil region" evidence="4">
    <location>
        <begin position="462"/>
        <end position="503"/>
    </location>
</feature>
<feature type="coiled-coil region" evidence="4">
    <location>
        <begin position="226"/>
        <end position="421"/>
    </location>
</feature>
<dbReference type="InterPro" id="IPR027417">
    <property type="entry name" value="P-loop_NTPase"/>
</dbReference>
<gene>
    <name evidence="6" type="ORF">CBF32_08640</name>
</gene>
<dbReference type="Pfam" id="PF13558">
    <property type="entry name" value="SbcC_Walker_B"/>
    <property type="match status" value="1"/>
</dbReference>
<sequence>MQPIRLELENFGPYEATEIDFSMYYAHTLFLISGKTGSGKTTIFDGMMYALYGKTSGGLREGKEMRSNFADSENKTKVTFEFKQDNQTYVIEREPEQLVKKVSGEGFREQKNSARLTVFDSEKNEIDQIIKISEVDKYIANLVGLNREQFSQIVMLPQGEFRRFLNADSNSKEVVLRKLFNTYFYRDVAQLLKTKKKEEEAKFKGLDHSLSAEINQLEWENDWLEKAAAEENFQELLNLYEEQHEVYITKDKTNKKQLKISQEKVKENQDLLNMAEKLLEQFREKKQIDNELNKLKLKETEIKEDKEKVSLLKKAEKIESVVESDEALKEELNNRQIKIVENKATKKELQQQFDVLENTLTKLQSDKEAIQIKEKKLDKIETSIPLFEEKTLTEEKLISLQEQLEKTKQTYNEQLEKQAELVKTKVVFTTNISKESEILQKKSDTREHLRTITDRLEEIESYELKRLTTKKLEEELANLMKKSANKETDLENSSQAYRQLESDWAKAQIAKLSLKLIDGEPCLICGSTEHPNPAQSHELTEEAINELEKNIEVQDELLNQLKEQVTTLKNQVSFKEDELAKSKELLKEEQEILVSYFKELEETQWLERAKEQENEIKIELNAFDNKLTKISEEKEELIKLEREENSLKETLIHQETEVSSLNNQLIEVETINQNILKQLPSEWKLLDEMLEEQTRLMSETTKWHEEVRSTENALTNLKLELATLETTITNDLKELEVNKQKQILSEQKINEFLIENKLSEKTLENLLSDLPQLESLEEAIKTYENKRHVLLSRQEELTKLIKNQEEPVIEPLLVEQERLMSELEEVRNKTNILELMMKKNQEIVVKVKREIESKKEAQARLLELTELADILSGDGPSKLSMERFVLQMYLKKILQRGNEKLVTLTNGRYRFEIKEEQGSSKKATGLEINIYDDNVGAIRSVNTLSGGESFIAALSLALSLAEIIQEEAGGIKIDAMFIDEGFGSLDEDALEMAIRALENIEGEGRIIGIISHVRELKERIPQQLQIISENGKSKVKTRLEFE</sequence>
<dbReference type="PANTHER" id="PTHR32114">
    <property type="entry name" value="ABC TRANSPORTER ABCH.3"/>
    <property type="match status" value="1"/>
</dbReference>
<dbReference type="GeneID" id="63146822"/>
<evidence type="ECO:0000256" key="1">
    <source>
        <dbReference type="ARBA" id="ARBA00006930"/>
    </source>
</evidence>
<dbReference type="OrthoDB" id="9795626at2"/>
<feature type="coiled-coil region" evidence="4">
    <location>
        <begin position="537"/>
        <end position="578"/>
    </location>
</feature>
<dbReference type="PANTHER" id="PTHR32114:SF2">
    <property type="entry name" value="ABC TRANSPORTER ABCH.3"/>
    <property type="match status" value="1"/>
</dbReference>
<evidence type="ECO:0000256" key="3">
    <source>
        <dbReference type="ARBA" id="ARBA00013368"/>
    </source>
</evidence>
<name>A0A369AUP4_9ENTE</name>
<evidence type="ECO:0000313" key="6">
    <source>
        <dbReference type="EMBL" id="RSU01202.1"/>
    </source>
</evidence>
<comment type="caution">
    <text evidence="6">The sequence shown here is derived from an EMBL/GenBank/DDBJ whole genome shotgun (WGS) entry which is preliminary data.</text>
</comment>
<dbReference type="GO" id="GO:0016887">
    <property type="term" value="F:ATP hydrolysis activity"/>
    <property type="evidence" value="ECO:0007669"/>
    <property type="project" value="InterPro"/>
</dbReference>
<evidence type="ECO:0000256" key="2">
    <source>
        <dbReference type="ARBA" id="ARBA00011322"/>
    </source>
</evidence>
<dbReference type="RefSeq" id="WP_114289955.1">
    <property type="nucleotide sequence ID" value="NZ_NGJX01000008.1"/>
</dbReference>
<dbReference type="EMBL" id="NGJX01000008">
    <property type="protein sequence ID" value="RSU01202.1"/>
    <property type="molecule type" value="Genomic_DNA"/>
</dbReference>
<dbReference type="AlphaFoldDB" id="A0A369AUP4"/>
<proteinExistence type="inferred from homology"/>
<comment type="similarity">
    <text evidence="1">Belongs to the SMC family. SbcC subfamily.</text>
</comment>
<keyword evidence="7" id="KW-1185">Reference proteome</keyword>
<keyword evidence="4" id="KW-0175">Coiled coil</keyword>
<protein>
    <recommendedName>
        <fullName evidence="3">Nuclease SbcCD subunit C</fullName>
    </recommendedName>
</protein>
<evidence type="ECO:0000259" key="5">
    <source>
        <dbReference type="Pfam" id="PF13476"/>
    </source>
</evidence>